<gene>
    <name evidence="2" type="ORF">DN069_12980</name>
</gene>
<keyword evidence="3" id="KW-1185">Reference proteome</keyword>
<evidence type="ECO:0000313" key="2">
    <source>
        <dbReference type="EMBL" id="RAG85206.1"/>
    </source>
</evidence>
<name>A0A2X0J4Q3_9ACTN</name>
<evidence type="ECO:0000313" key="3">
    <source>
        <dbReference type="Proteomes" id="UP000248889"/>
    </source>
</evidence>
<proteinExistence type="predicted"/>
<dbReference type="AlphaFoldDB" id="A0A2X0J4Q3"/>
<dbReference type="Proteomes" id="UP000248889">
    <property type="component" value="Unassembled WGS sequence"/>
</dbReference>
<feature type="domain" description="Helix-turn-helix" evidence="1">
    <location>
        <begin position="2"/>
        <end position="51"/>
    </location>
</feature>
<reference evidence="2 3" key="1">
    <citation type="submission" date="2018-06" db="EMBL/GenBank/DDBJ databases">
        <title>Streptacidiphilus pinicola sp. nov., isolated from pine grove soil.</title>
        <authorList>
            <person name="Roh S.G."/>
            <person name="Park S."/>
            <person name="Kim M.-K."/>
            <person name="Yun B.-R."/>
            <person name="Park J."/>
            <person name="Kim M.J."/>
            <person name="Kim Y.S."/>
            <person name="Kim S.B."/>
        </authorList>
    </citation>
    <scope>NUCLEOTIDE SEQUENCE [LARGE SCALE GENOMIC DNA]</scope>
    <source>
        <strain evidence="2 3">MMS16-CNU450</strain>
    </source>
</reference>
<organism evidence="2 3">
    <name type="scientific">Streptacidiphilus pinicola</name>
    <dbReference type="NCBI Taxonomy" id="2219663"/>
    <lineage>
        <taxon>Bacteria</taxon>
        <taxon>Bacillati</taxon>
        <taxon>Actinomycetota</taxon>
        <taxon>Actinomycetes</taxon>
        <taxon>Kitasatosporales</taxon>
        <taxon>Streptomycetaceae</taxon>
        <taxon>Streptacidiphilus</taxon>
    </lineage>
</organism>
<dbReference type="InterPro" id="IPR041657">
    <property type="entry name" value="HTH_17"/>
</dbReference>
<comment type="caution">
    <text evidence="2">The sequence shown here is derived from an EMBL/GenBank/DDBJ whole genome shotgun (WGS) entry which is preliminary data.</text>
</comment>
<protein>
    <recommendedName>
        <fullName evidence="1">Helix-turn-helix domain-containing protein</fullName>
    </recommendedName>
</protein>
<dbReference type="EMBL" id="QKYN01000047">
    <property type="protein sequence ID" value="RAG85206.1"/>
    <property type="molecule type" value="Genomic_DNA"/>
</dbReference>
<accession>A0A2X0J4Q3</accession>
<dbReference type="Pfam" id="PF12728">
    <property type="entry name" value="HTH_17"/>
    <property type="match status" value="1"/>
</dbReference>
<dbReference type="OrthoDB" id="3788906at2"/>
<sequence length="58" mass="6657">MLYTSEQAAMLLQMSAGWLRRQAAQGLVGHVLIARKVRFTRADLEEIIARHHRAVTKR</sequence>
<evidence type="ECO:0000259" key="1">
    <source>
        <dbReference type="Pfam" id="PF12728"/>
    </source>
</evidence>
<dbReference type="RefSeq" id="WP_111501105.1">
    <property type="nucleotide sequence ID" value="NZ_QKYN01000047.1"/>
</dbReference>